<accession>A0ABX6T997</accession>
<keyword evidence="2" id="KW-1185">Reference proteome</keyword>
<dbReference type="SUPFAM" id="SSF56655">
    <property type="entry name" value="Carbohydrate phosphatase"/>
    <property type="match status" value="1"/>
</dbReference>
<protein>
    <submittedName>
        <fullName evidence="1">Uncharacterized protein</fullName>
    </submittedName>
</protein>
<dbReference type="Gene3D" id="3.40.190.80">
    <property type="match status" value="1"/>
</dbReference>
<evidence type="ECO:0000313" key="1">
    <source>
        <dbReference type="EMBL" id="QNP46444.1"/>
    </source>
</evidence>
<organism evidence="1 2">
    <name type="scientific">Sphingomonas sediminicola</name>
    <dbReference type="NCBI Taxonomy" id="386874"/>
    <lineage>
        <taxon>Bacteria</taxon>
        <taxon>Pseudomonadati</taxon>
        <taxon>Pseudomonadota</taxon>
        <taxon>Alphaproteobacteria</taxon>
        <taxon>Sphingomonadales</taxon>
        <taxon>Sphingomonadaceae</taxon>
        <taxon>Sphingomonas</taxon>
    </lineage>
</organism>
<evidence type="ECO:0000313" key="2">
    <source>
        <dbReference type="Proteomes" id="UP000516105"/>
    </source>
</evidence>
<dbReference type="InterPro" id="IPR000760">
    <property type="entry name" value="Inositol_monophosphatase-like"/>
</dbReference>
<name>A0ABX6T997_9SPHN</name>
<sequence length="172" mass="18341">MDNLDRPHGERSSNYGVIDAPYLDELYVGCLDSSWKEVAGARTSLRVSNVRELGEARLATTDPFLFDGDAAAAFKTLYGSVPITRFGHDAYAYARLASGTIDLVVECGLKPHDYHALIPVVRGATGVFGDWSGGTDFSAGQVIAAATRELYEAAVEIMRAAASSVPPPKDGD</sequence>
<reference evidence="1 2" key="1">
    <citation type="submission" date="2020-08" db="EMBL/GenBank/DDBJ databases">
        <title>Genome sequence of Sphingomonas sediminicola KACC 15039T.</title>
        <authorList>
            <person name="Hyun D.-W."/>
            <person name="Bae J.-W."/>
        </authorList>
    </citation>
    <scope>NUCLEOTIDE SEQUENCE [LARGE SCALE GENOMIC DNA]</scope>
    <source>
        <strain evidence="1 2">KACC 15039</strain>
    </source>
</reference>
<gene>
    <name evidence="1" type="ORF">H9L14_04545</name>
</gene>
<dbReference type="Pfam" id="PF00459">
    <property type="entry name" value="Inositol_P"/>
    <property type="match status" value="1"/>
</dbReference>
<proteinExistence type="predicted"/>
<dbReference type="EMBL" id="CP060782">
    <property type="protein sequence ID" value="QNP46444.1"/>
    <property type="molecule type" value="Genomic_DNA"/>
</dbReference>
<dbReference type="Proteomes" id="UP000516105">
    <property type="component" value="Chromosome"/>
</dbReference>